<reference evidence="17" key="1">
    <citation type="submission" date="2020-08" db="EMBL/GenBank/DDBJ databases">
        <title>Genetic structure, function and evolution of capsule biosynthesis loci in Vibrio parahaemolyticus.</title>
        <authorList>
            <person name="Li L."/>
            <person name="Bian S."/>
        </authorList>
    </citation>
    <scope>NUCLEOTIDE SEQUENCE</scope>
    <source>
        <strain evidence="8">VP233</strain>
        <strain evidence="19">VP276</strain>
        <strain evidence="21">VP278</strain>
        <strain evidence="23">VP280</strain>
        <strain evidence="16">VP281</strain>
        <strain evidence="6">VP282</strain>
        <strain evidence="17">VP289</strain>
        <strain evidence="1">VP29</strain>
        <strain evidence="14">VP290</strain>
        <strain evidence="2">VP291</strain>
        <strain evidence="12">VP292</strain>
        <strain evidence="4">VP294</strain>
        <strain evidence="9">VP295</strain>
        <strain evidence="15">VP297</strain>
        <strain evidence="24">VP299</strain>
        <strain evidence="13">VP327</strain>
        <strain evidence="10">VP329</strain>
        <strain evidence="18">VP330</strain>
        <strain evidence="3">VP332</strain>
        <strain evidence="22">VP334</strain>
        <strain evidence="7">VP335</strain>
        <strain evidence="11">VP347</strain>
        <strain evidence="20">VP381</strain>
        <strain evidence="5">VP416</strain>
    </source>
</reference>
<dbReference type="EMBL" id="MT898109">
    <property type="protein sequence ID" value="QOS18563.1"/>
    <property type="molecule type" value="Genomic_DNA"/>
</dbReference>
<dbReference type="EMBL" id="MT898328">
    <property type="protein sequence ID" value="QOS26648.1"/>
    <property type="molecule type" value="Genomic_DNA"/>
</dbReference>
<evidence type="ECO:0000313" key="22">
    <source>
        <dbReference type="EMBL" id="QOS29830.1"/>
    </source>
</evidence>
<evidence type="ECO:0000313" key="5">
    <source>
        <dbReference type="EMBL" id="QOS17130.1"/>
    </source>
</evidence>
<dbReference type="EMBL" id="MT898412">
    <property type="protein sequence ID" value="QOS29859.1"/>
    <property type="molecule type" value="Genomic_DNA"/>
</dbReference>
<dbReference type="EMBL" id="MT898019">
    <property type="protein sequence ID" value="QOS15249.1"/>
    <property type="molecule type" value="Genomic_DNA"/>
</dbReference>
<dbReference type="AlphaFoldDB" id="A0A7M1WGL5"/>
<dbReference type="EMBL" id="MT898212">
    <property type="protein sequence ID" value="QOS22365.1"/>
    <property type="molecule type" value="Genomic_DNA"/>
</dbReference>
<evidence type="ECO:0000313" key="1">
    <source>
        <dbReference type="EMBL" id="QOS15249.1"/>
    </source>
</evidence>
<dbReference type="EMBL" id="MT898317">
    <property type="protein sequence ID" value="QOS26242.1"/>
    <property type="molecule type" value="Genomic_DNA"/>
</dbReference>
<evidence type="ECO:0000313" key="2">
    <source>
        <dbReference type="EMBL" id="QOS16157.1"/>
    </source>
</evidence>
<evidence type="ECO:0000313" key="12">
    <source>
        <dbReference type="EMBL" id="QOS21593.1"/>
    </source>
</evidence>
<dbReference type="EMBL" id="MT898068">
    <property type="protein sequence ID" value="QOS17064.1"/>
    <property type="molecule type" value="Genomic_DNA"/>
</dbReference>
<evidence type="ECO:0000313" key="8">
    <source>
        <dbReference type="EMBL" id="QOS18563.1"/>
    </source>
</evidence>
<evidence type="ECO:0000313" key="14">
    <source>
        <dbReference type="EMBL" id="QOS23093.1"/>
    </source>
</evidence>
<dbReference type="EMBL" id="MT898146">
    <property type="protein sequence ID" value="QOS19937.1"/>
    <property type="molecule type" value="Genomic_DNA"/>
</dbReference>
<proteinExistence type="predicted"/>
<evidence type="ECO:0008006" key="25">
    <source>
        <dbReference type="Google" id="ProtNLM"/>
    </source>
</evidence>
<dbReference type="EMBL" id="MT898070">
    <property type="protein sequence ID" value="QOS17130.1"/>
    <property type="molecule type" value="Genomic_DNA"/>
</dbReference>
<dbReference type="EMBL" id="MT898232">
    <property type="protein sequence ID" value="QOS23093.1"/>
    <property type="molecule type" value="Genomic_DNA"/>
</dbReference>
<dbReference type="EMBL" id="MT898063">
    <property type="protein sequence ID" value="QOS16898.1"/>
    <property type="molecule type" value="Genomic_DNA"/>
</dbReference>
<dbReference type="EMBL" id="MT898418">
    <property type="protein sequence ID" value="QOS30068.1"/>
    <property type="molecule type" value="Genomic_DNA"/>
</dbReference>
<evidence type="ECO:0000313" key="7">
    <source>
        <dbReference type="EMBL" id="QOS17720.1"/>
    </source>
</evidence>
<evidence type="ECO:0000313" key="19">
    <source>
        <dbReference type="EMBL" id="QOS26648.1"/>
    </source>
</evidence>
<dbReference type="EMBL" id="MT898086">
    <property type="protein sequence ID" value="QOS17720.1"/>
    <property type="molecule type" value="Genomic_DNA"/>
</dbReference>
<dbReference type="EMBL" id="MT898236">
    <property type="protein sequence ID" value="QOS23249.1"/>
    <property type="molecule type" value="Genomic_DNA"/>
</dbReference>
<evidence type="ECO:0000313" key="17">
    <source>
        <dbReference type="EMBL" id="QOS26213.1"/>
    </source>
</evidence>
<evidence type="ECO:0000313" key="23">
    <source>
        <dbReference type="EMBL" id="QOS29859.1"/>
    </source>
</evidence>
<dbReference type="EMBL" id="MT898362">
    <property type="protein sequence ID" value="QOS27950.1"/>
    <property type="molecule type" value="Genomic_DNA"/>
</dbReference>
<dbReference type="EMBL" id="MT898316">
    <property type="protein sequence ID" value="QOS26213.1"/>
    <property type="molecule type" value="Genomic_DNA"/>
</dbReference>
<evidence type="ECO:0000313" key="15">
    <source>
        <dbReference type="EMBL" id="QOS23249.1"/>
    </source>
</evidence>
<evidence type="ECO:0000313" key="13">
    <source>
        <dbReference type="EMBL" id="QOS22365.1"/>
    </source>
</evidence>
<dbReference type="EMBL" id="MT898175">
    <property type="protein sequence ID" value="QOS20991.1"/>
    <property type="molecule type" value="Genomic_DNA"/>
</dbReference>
<evidence type="ECO:0000313" key="6">
    <source>
        <dbReference type="EMBL" id="QOS17383.1"/>
    </source>
</evidence>
<protein>
    <recommendedName>
        <fullName evidence="25">Glycosyltransferase</fullName>
    </recommendedName>
</protein>
<evidence type="ECO:0000313" key="3">
    <source>
        <dbReference type="EMBL" id="QOS16898.1"/>
    </source>
</evidence>
<dbReference type="EMBL" id="MT898354">
    <property type="protein sequence ID" value="QOS27642.1"/>
    <property type="molecule type" value="Genomic_DNA"/>
</dbReference>
<dbReference type="SUPFAM" id="SSF53448">
    <property type="entry name" value="Nucleotide-diphospho-sugar transferases"/>
    <property type="match status" value="1"/>
</dbReference>
<dbReference type="RefSeq" id="WP_029838246.1">
    <property type="nucleotide sequence ID" value="NZ_CANUIK010000002.1"/>
</dbReference>
<dbReference type="InterPro" id="IPR029044">
    <property type="entry name" value="Nucleotide-diphossugar_trans"/>
</dbReference>
<dbReference type="EMBL" id="MT898192">
    <property type="protein sequence ID" value="QOS21593.1"/>
    <property type="molecule type" value="Genomic_DNA"/>
</dbReference>
<dbReference type="EMBL" id="MT898077">
    <property type="protein sequence ID" value="QOS17383.1"/>
    <property type="molecule type" value="Genomic_DNA"/>
</dbReference>
<name>A0A7M1WGL5_VIBPH</name>
<accession>A0A7M1WGL5</accession>
<sequence>MKNITLLVTYWNEKEWVDVSLKQIKKINPKKIIICDGCFDSRKLNKSTDGTREIVQDFIRQYEGEAFFFEAIRVNKWKSIKKLADAMCIDGQKTSLGDYYWAIRHTLRTNPYRINQAITFSMMLKKARVSVGDWFMTIDADQFYSDSMIESLEELSSCQSDYQQICADEYTFFENFEYYSDTYEKRKWNNMPYQMVKGARLLPTRDFKIKTSIFKVEDYHSVVKSKAVGNYFHYKFRKDIERISSGYELGDRKAPEKERAMSTKFFTEKHPSVIIEHFVNLK</sequence>
<dbReference type="Gene3D" id="3.90.550.10">
    <property type="entry name" value="Spore Coat Polysaccharide Biosynthesis Protein SpsA, Chain A"/>
    <property type="match status" value="1"/>
</dbReference>
<evidence type="ECO:0000313" key="24">
    <source>
        <dbReference type="EMBL" id="QOS30068.1"/>
    </source>
</evidence>
<evidence type="ECO:0000313" key="10">
    <source>
        <dbReference type="EMBL" id="QOS20190.1"/>
    </source>
</evidence>
<evidence type="ECO:0000313" key="16">
    <source>
        <dbReference type="EMBL" id="QOS24095.1"/>
    </source>
</evidence>
<evidence type="ECO:0000313" key="11">
    <source>
        <dbReference type="EMBL" id="QOS20991.1"/>
    </source>
</evidence>
<evidence type="ECO:0000313" key="9">
    <source>
        <dbReference type="EMBL" id="QOS19937.1"/>
    </source>
</evidence>
<evidence type="ECO:0000313" key="20">
    <source>
        <dbReference type="EMBL" id="QOS27642.1"/>
    </source>
</evidence>
<dbReference type="EMBL" id="MT898411">
    <property type="protein sequence ID" value="QOS29830.1"/>
    <property type="molecule type" value="Genomic_DNA"/>
</dbReference>
<gene>
    <name evidence="8" type="ORF">VP233_00012</name>
    <name evidence="19" type="ORF">VP276_00012</name>
    <name evidence="21" type="ORF">VP278_00012</name>
    <name evidence="23" type="ORF">VP280_00012</name>
    <name evidence="16" type="ORF">VP281_00012</name>
    <name evidence="6" type="ORF">VP282_00012</name>
    <name evidence="17" type="ORF">VP289_00012</name>
    <name evidence="14" type="ORF">VP290_00012</name>
    <name evidence="2" type="ORF">VP291_00012</name>
    <name evidence="12" type="ORF">VP292_00012</name>
    <name evidence="4" type="ORF">VP294_00012</name>
    <name evidence="9" type="ORF">VP295_00012</name>
    <name evidence="15" type="ORF">VP297_00012</name>
    <name evidence="24" type="ORF">VP299_00012</name>
    <name evidence="1" type="ORF">VP29_00012</name>
    <name evidence="13" type="ORF">VP327_00012</name>
    <name evidence="10" type="ORF">VP329_00012</name>
    <name evidence="18" type="ORF">VP330_00012</name>
    <name evidence="3" type="ORF">VP332_00012</name>
    <name evidence="22" type="ORF">VP334_00012</name>
    <name evidence="7" type="ORF">VP335_00012</name>
    <name evidence="11" type="ORF">VP347_00012</name>
    <name evidence="20" type="ORF">VP381_00012</name>
    <name evidence="5" type="ORF">VP416_00012</name>
</gene>
<evidence type="ECO:0000313" key="4">
    <source>
        <dbReference type="EMBL" id="QOS17064.1"/>
    </source>
</evidence>
<dbReference type="EMBL" id="MT898043">
    <property type="protein sequence ID" value="QOS16157.1"/>
    <property type="molecule type" value="Genomic_DNA"/>
</dbReference>
<evidence type="ECO:0000313" key="18">
    <source>
        <dbReference type="EMBL" id="QOS26242.1"/>
    </source>
</evidence>
<dbReference type="EMBL" id="MT898153">
    <property type="protein sequence ID" value="QOS20190.1"/>
    <property type="molecule type" value="Genomic_DNA"/>
</dbReference>
<evidence type="ECO:0000313" key="21">
    <source>
        <dbReference type="EMBL" id="QOS27950.1"/>
    </source>
</evidence>
<organism evidence="17">
    <name type="scientific">Vibrio parahaemolyticus</name>
    <dbReference type="NCBI Taxonomy" id="670"/>
    <lineage>
        <taxon>Bacteria</taxon>
        <taxon>Pseudomonadati</taxon>
        <taxon>Pseudomonadota</taxon>
        <taxon>Gammaproteobacteria</taxon>
        <taxon>Vibrionales</taxon>
        <taxon>Vibrionaceae</taxon>
        <taxon>Vibrio</taxon>
    </lineage>
</organism>
<dbReference type="EMBL" id="MT898260">
    <property type="protein sequence ID" value="QOS24095.1"/>
    <property type="molecule type" value="Genomic_DNA"/>
</dbReference>